<accession>A0A7W5DQN8</accession>
<sequence length="251" mass="29864">MHHFSHKFCSINNVIVLDEDKLVPGLTFGEIKKMIENHLNPPYNIGWYFQQFMKLGFALTPYPKENYLVWDADTIPVNFIRFKDESSLFFTKTSEYHKPYFDTIYHILGLEKTNDYSFIAEHMIFNVPIVKSMISDIERFNVLGEVWYEKIINAVDKDQPNGFSEFETYGTYVLNYYPLIYKIQSLKTYRHAGLVYHRLITFKKINILSNLGYHTLSFEEHDSPSFPKSIIWLCLRVYTRLLNKIYKLLFV</sequence>
<protein>
    <submittedName>
        <fullName evidence="1">Uncharacterized protein</fullName>
    </submittedName>
</protein>
<name>A0A7W5DQN8_9PORP</name>
<dbReference type="EMBL" id="JACHYB010000001">
    <property type="protein sequence ID" value="MBB3187201.1"/>
    <property type="molecule type" value="Genomic_DNA"/>
</dbReference>
<reference evidence="1 2" key="1">
    <citation type="submission" date="2020-08" db="EMBL/GenBank/DDBJ databases">
        <title>Genomic Encyclopedia of Type Strains, Phase IV (KMG-IV): sequencing the most valuable type-strain genomes for metagenomic binning, comparative biology and taxonomic classification.</title>
        <authorList>
            <person name="Goeker M."/>
        </authorList>
    </citation>
    <scope>NUCLEOTIDE SEQUENCE [LARGE SCALE GENOMIC DNA]</scope>
    <source>
        <strain evidence="1 2">DSM 27471</strain>
    </source>
</reference>
<evidence type="ECO:0000313" key="2">
    <source>
        <dbReference type="Proteomes" id="UP000544222"/>
    </source>
</evidence>
<evidence type="ECO:0000313" key="1">
    <source>
        <dbReference type="EMBL" id="MBB3187201.1"/>
    </source>
</evidence>
<proteinExistence type="predicted"/>
<comment type="caution">
    <text evidence="1">The sequence shown here is derived from an EMBL/GenBank/DDBJ whole genome shotgun (WGS) entry which is preliminary data.</text>
</comment>
<dbReference type="Proteomes" id="UP000544222">
    <property type="component" value="Unassembled WGS sequence"/>
</dbReference>
<keyword evidence="2" id="KW-1185">Reference proteome</keyword>
<dbReference type="RefSeq" id="WP_183412993.1">
    <property type="nucleotide sequence ID" value="NZ_JACHYB010000001.1"/>
</dbReference>
<organism evidence="1 2">
    <name type="scientific">Microbacter margulisiae</name>
    <dbReference type="NCBI Taxonomy" id="1350067"/>
    <lineage>
        <taxon>Bacteria</taxon>
        <taxon>Pseudomonadati</taxon>
        <taxon>Bacteroidota</taxon>
        <taxon>Bacteroidia</taxon>
        <taxon>Bacteroidales</taxon>
        <taxon>Porphyromonadaceae</taxon>
        <taxon>Microbacter</taxon>
    </lineage>
</organism>
<dbReference type="AlphaFoldDB" id="A0A7W5DQN8"/>
<gene>
    <name evidence="1" type="ORF">FHX64_001364</name>
</gene>